<evidence type="ECO:0000256" key="5">
    <source>
        <dbReference type="SAM" id="MobiDB-lite"/>
    </source>
</evidence>
<feature type="transmembrane region" description="Helical" evidence="6">
    <location>
        <begin position="439"/>
        <end position="459"/>
    </location>
</feature>
<name>A0A3M7G038_HORWE</name>
<accession>A0A3M7G038</accession>
<feature type="region of interest" description="Disordered" evidence="5">
    <location>
        <begin position="99"/>
        <end position="152"/>
    </location>
</feature>
<dbReference type="PANTHER" id="PTHR31162">
    <property type="entry name" value="MALIC ACID TRANSPORT PROTEIN-RELATED"/>
    <property type="match status" value="1"/>
</dbReference>
<dbReference type="PANTHER" id="PTHR31162:SF3">
    <property type="entry name" value="TRANSPORTER_MALIC ACID TRANSPORT PROTEIN, PUTATIVE-RELATED"/>
    <property type="match status" value="1"/>
</dbReference>
<evidence type="ECO:0000256" key="6">
    <source>
        <dbReference type="SAM" id="Phobius"/>
    </source>
</evidence>
<keyword evidence="3 6" id="KW-1133">Transmembrane helix</keyword>
<feature type="transmembrane region" description="Helical" evidence="6">
    <location>
        <begin position="316"/>
        <end position="336"/>
    </location>
</feature>
<feature type="transmembrane region" description="Helical" evidence="6">
    <location>
        <begin position="348"/>
        <end position="375"/>
    </location>
</feature>
<dbReference type="InterPro" id="IPR030185">
    <property type="entry name" value="Mae1"/>
</dbReference>
<keyword evidence="2 6" id="KW-0812">Transmembrane</keyword>
<feature type="transmembrane region" description="Helical" evidence="6">
    <location>
        <begin position="247"/>
        <end position="264"/>
    </location>
</feature>
<sequence>MQPLFLTDLRQSQQLYARGSSLHRLTRNPFPSSSAAVVPFAPLLYTSPQQLFLSSLTTPSPKPTDYMELLLGRYCVPNNRQERQGQWLSAIMEEKLHPAADNADSRRSSANNMHLSPPASWNPLRSRPGSGSRQNSYQKERGSQDDHLQKKMVKKHHHVPIPHIHHLRFKERIRHFTWTWFTMTMATGGVANVIYSVPYRFNGLYTIGCIFFILNLVLFVFNVVMISCRFRYYPSTFLASILHPTESLFVPAWLISVGTILITITEYGTSDGKTGPWLFTTMRVLFWIYCGLAVLFSCGIYLVMWSTQTFTIHQMTPVWIFPAYPLLVIGPHAGILASKLHGVAALDIIIGGFVFQGIGFMVSLMIYAAFIYRLMTQKLPQESLRPGMFISIGPSGFTISAVVTMGQNMPRVVPANFMAPGMGELAGKVSLITANWMGLWLWGLAIWFFLVSVGAHWSTVRHGRGKFAMTFYSYIFPNTALTSATFSIAKAFDCRPIRILGCVMTILLVIAWMAIFIMMIRAVIVKDILWPQKQEDRAEGGWKIHPEEKSVCDPRRCSSDSPDNRSADRDSSGGPSSSQNESDGTSEDRHQDKDWNESGFGASGSGHSQTPAAGAMMYANAHHPHPHHHHHQQRMRRALPSDSRDETAADRFVDEVMRGNISEEEEEEEEEELPKGRSDRRREVYDMV</sequence>
<dbReference type="EMBL" id="QWIQ01000317">
    <property type="protein sequence ID" value="RMY94479.1"/>
    <property type="molecule type" value="Genomic_DNA"/>
</dbReference>
<protein>
    <recommendedName>
        <fullName evidence="9">C4-dicarboxylate transporter/malic acid transport protein</fullName>
    </recommendedName>
</protein>
<feature type="transmembrane region" description="Helical" evidence="6">
    <location>
        <begin position="471"/>
        <end position="492"/>
    </location>
</feature>
<feature type="compositionally biased region" description="Acidic residues" evidence="5">
    <location>
        <begin position="662"/>
        <end position="672"/>
    </location>
</feature>
<organism evidence="7 8">
    <name type="scientific">Hortaea werneckii</name>
    <name type="common">Black yeast</name>
    <name type="synonym">Cladosporium werneckii</name>
    <dbReference type="NCBI Taxonomy" id="91943"/>
    <lineage>
        <taxon>Eukaryota</taxon>
        <taxon>Fungi</taxon>
        <taxon>Dikarya</taxon>
        <taxon>Ascomycota</taxon>
        <taxon>Pezizomycotina</taxon>
        <taxon>Dothideomycetes</taxon>
        <taxon>Dothideomycetidae</taxon>
        <taxon>Mycosphaerellales</taxon>
        <taxon>Teratosphaeriaceae</taxon>
        <taxon>Hortaea</taxon>
    </lineage>
</organism>
<feature type="compositionally biased region" description="Basic residues" evidence="5">
    <location>
        <begin position="622"/>
        <end position="637"/>
    </location>
</feature>
<dbReference type="Pfam" id="PF03595">
    <property type="entry name" value="SLAC1"/>
    <property type="match status" value="1"/>
</dbReference>
<feature type="compositionally biased region" description="Basic and acidic residues" evidence="5">
    <location>
        <begin position="586"/>
        <end position="596"/>
    </location>
</feature>
<gene>
    <name evidence="7" type="ORF">D0862_08958</name>
</gene>
<feature type="compositionally biased region" description="Basic and acidic residues" evidence="5">
    <location>
        <begin position="673"/>
        <end position="688"/>
    </location>
</feature>
<feature type="transmembrane region" description="Helical" evidence="6">
    <location>
        <begin position="178"/>
        <end position="197"/>
    </location>
</feature>
<evidence type="ECO:0000256" key="4">
    <source>
        <dbReference type="ARBA" id="ARBA00023136"/>
    </source>
</evidence>
<dbReference type="AlphaFoldDB" id="A0A3M7G038"/>
<feature type="compositionally biased region" description="Basic and acidic residues" evidence="5">
    <location>
        <begin position="642"/>
        <end position="657"/>
    </location>
</feature>
<feature type="transmembrane region" description="Helical" evidence="6">
    <location>
        <begin position="284"/>
        <end position="304"/>
    </location>
</feature>
<feature type="transmembrane region" description="Helical" evidence="6">
    <location>
        <begin position="387"/>
        <end position="406"/>
    </location>
</feature>
<reference evidence="7 8" key="1">
    <citation type="journal article" date="2018" name="BMC Genomics">
        <title>Genomic evidence for intraspecific hybridization in a clonal and extremely halotolerant yeast.</title>
        <authorList>
            <person name="Gostincar C."/>
            <person name="Stajich J.E."/>
            <person name="Zupancic J."/>
            <person name="Zalar P."/>
            <person name="Gunde-Cimerman N."/>
        </authorList>
    </citation>
    <scope>NUCLEOTIDE SEQUENCE [LARGE SCALE GENOMIC DNA]</scope>
    <source>
        <strain evidence="7 8">EXF-171</strain>
    </source>
</reference>
<proteinExistence type="predicted"/>
<dbReference type="Proteomes" id="UP000281468">
    <property type="component" value="Unassembled WGS sequence"/>
</dbReference>
<keyword evidence="4 6" id="KW-0472">Membrane</keyword>
<evidence type="ECO:0000256" key="2">
    <source>
        <dbReference type="ARBA" id="ARBA00022692"/>
    </source>
</evidence>
<evidence type="ECO:0000313" key="7">
    <source>
        <dbReference type="EMBL" id="RMY94479.1"/>
    </source>
</evidence>
<dbReference type="VEuPathDB" id="FungiDB:BTJ68_08710"/>
<evidence type="ECO:0000313" key="8">
    <source>
        <dbReference type="Proteomes" id="UP000281468"/>
    </source>
</evidence>
<feature type="transmembrane region" description="Helical" evidence="6">
    <location>
        <begin position="203"/>
        <end position="226"/>
    </location>
</feature>
<evidence type="ECO:0000256" key="3">
    <source>
        <dbReference type="ARBA" id="ARBA00022989"/>
    </source>
</evidence>
<evidence type="ECO:0008006" key="9">
    <source>
        <dbReference type="Google" id="ProtNLM"/>
    </source>
</evidence>
<feature type="transmembrane region" description="Helical" evidence="6">
    <location>
        <begin position="498"/>
        <end position="524"/>
    </location>
</feature>
<feature type="compositionally biased region" description="Basic and acidic residues" evidence="5">
    <location>
        <begin position="138"/>
        <end position="149"/>
    </location>
</feature>
<dbReference type="CDD" id="cd09317">
    <property type="entry name" value="TDT_Mae1_like"/>
    <property type="match status" value="1"/>
</dbReference>
<evidence type="ECO:0000256" key="1">
    <source>
        <dbReference type="ARBA" id="ARBA00004141"/>
    </source>
</evidence>
<dbReference type="InterPro" id="IPR004695">
    <property type="entry name" value="SLAC1/Mae1/Ssu1/TehA"/>
</dbReference>
<comment type="subcellular location">
    <subcellularLocation>
        <location evidence="1">Membrane</location>
        <topology evidence="1">Multi-pass membrane protein</topology>
    </subcellularLocation>
</comment>
<feature type="region of interest" description="Disordered" evidence="5">
    <location>
        <begin position="537"/>
        <end position="688"/>
    </location>
</feature>
<comment type="caution">
    <text evidence="7">The sequence shown here is derived from an EMBL/GenBank/DDBJ whole genome shotgun (WGS) entry which is preliminary data.</text>
</comment>
<dbReference type="GO" id="GO:0016020">
    <property type="term" value="C:membrane"/>
    <property type="evidence" value="ECO:0007669"/>
    <property type="project" value="UniProtKB-SubCell"/>
</dbReference>
<feature type="compositionally biased region" description="Basic and acidic residues" evidence="5">
    <location>
        <begin position="537"/>
        <end position="571"/>
    </location>
</feature>
<dbReference type="GO" id="GO:0015140">
    <property type="term" value="F:malate transmembrane transporter activity"/>
    <property type="evidence" value="ECO:0007669"/>
    <property type="project" value="InterPro"/>
</dbReference>
<dbReference type="Gene3D" id="1.50.10.150">
    <property type="entry name" value="Voltage-dependent anion channel"/>
    <property type="match status" value="1"/>
</dbReference>
<dbReference type="InterPro" id="IPR038665">
    <property type="entry name" value="Voltage-dep_anion_channel_sf"/>
</dbReference>